<organism evidence="1">
    <name type="scientific">viral metagenome</name>
    <dbReference type="NCBI Taxonomy" id="1070528"/>
    <lineage>
        <taxon>unclassified sequences</taxon>
        <taxon>metagenomes</taxon>
        <taxon>organismal metagenomes</taxon>
    </lineage>
</organism>
<reference evidence="1" key="1">
    <citation type="journal article" date="2020" name="Nature">
        <title>Giant virus diversity and host interactions through global metagenomics.</title>
        <authorList>
            <person name="Schulz F."/>
            <person name="Roux S."/>
            <person name="Paez-Espino D."/>
            <person name="Jungbluth S."/>
            <person name="Walsh D.A."/>
            <person name="Denef V.J."/>
            <person name="McMahon K.D."/>
            <person name="Konstantinidis K.T."/>
            <person name="Eloe-Fadrosh E.A."/>
            <person name="Kyrpides N.C."/>
            <person name="Woyke T."/>
        </authorList>
    </citation>
    <scope>NUCLEOTIDE SEQUENCE</scope>
    <source>
        <strain evidence="1">GVMAG-M-3300023179-27</strain>
    </source>
</reference>
<evidence type="ECO:0000313" key="1">
    <source>
        <dbReference type="EMBL" id="QHT26119.1"/>
    </source>
</evidence>
<dbReference type="AlphaFoldDB" id="A0A6C0ECX6"/>
<dbReference type="EMBL" id="MN739779">
    <property type="protein sequence ID" value="QHT26119.1"/>
    <property type="molecule type" value="Genomic_DNA"/>
</dbReference>
<protein>
    <submittedName>
        <fullName evidence="1">Uncharacterized protein</fullName>
    </submittedName>
</protein>
<accession>A0A6C0ECX6</accession>
<proteinExistence type="predicted"/>
<name>A0A6C0ECX6_9ZZZZ</name>
<sequence>MPDILTAEEFDLINRGFVIRIILTCALLCLNI</sequence>